<accession>A0AAJ1TV77</accession>
<name>A0AAJ1TV77_9HYPH</name>
<evidence type="ECO:0000259" key="2">
    <source>
        <dbReference type="Pfam" id="PF05227"/>
    </source>
</evidence>
<evidence type="ECO:0000313" key="4">
    <source>
        <dbReference type="Proteomes" id="UP001223420"/>
    </source>
</evidence>
<evidence type="ECO:0000313" key="3">
    <source>
        <dbReference type="EMBL" id="MDQ0547520.1"/>
    </source>
</evidence>
<gene>
    <name evidence="3" type="ORF">QO001_006479</name>
</gene>
<dbReference type="Pfam" id="PF05227">
    <property type="entry name" value="CHASE3"/>
    <property type="match status" value="1"/>
</dbReference>
<dbReference type="InterPro" id="IPR007891">
    <property type="entry name" value="CHASE3"/>
</dbReference>
<feature type="domain" description="CHASE3" evidence="2">
    <location>
        <begin position="31"/>
        <end position="129"/>
    </location>
</feature>
<dbReference type="EMBL" id="JAUSWL010000028">
    <property type="protein sequence ID" value="MDQ0547520.1"/>
    <property type="molecule type" value="Genomic_DNA"/>
</dbReference>
<comment type="caution">
    <text evidence="3">The sequence shown here is derived from an EMBL/GenBank/DDBJ whole genome shotgun (WGS) entry which is preliminary data.</text>
</comment>
<reference evidence="3" key="1">
    <citation type="submission" date="2023-07" db="EMBL/GenBank/DDBJ databases">
        <title>Genomic Encyclopedia of Type Strains, Phase IV (KMG-IV): sequencing the most valuable type-strain genomes for metagenomic binning, comparative biology and taxonomic classification.</title>
        <authorList>
            <person name="Goeker M."/>
        </authorList>
    </citation>
    <scope>NUCLEOTIDE SEQUENCE</scope>
    <source>
        <strain evidence="3">DSM 19569</strain>
    </source>
</reference>
<organism evidence="3 4">
    <name type="scientific">Methylobacterium brachiatum</name>
    <dbReference type="NCBI Taxonomy" id="269660"/>
    <lineage>
        <taxon>Bacteria</taxon>
        <taxon>Pseudomonadati</taxon>
        <taxon>Pseudomonadota</taxon>
        <taxon>Alphaproteobacteria</taxon>
        <taxon>Hyphomicrobiales</taxon>
        <taxon>Methylobacteriaceae</taxon>
        <taxon>Methylobacterium</taxon>
    </lineage>
</organism>
<proteinExistence type="predicted"/>
<evidence type="ECO:0000256" key="1">
    <source>
        <dbReference type="SAM" id="MobiDB-lite"/>
    </source>
</evidence>
<sequence>MVRSLCAGAPSRGAAIGAHPRGRDRSARLFAYLDPLTTSLRELPAAEAELRTLTSDNAAQQARLDDLRRIIGDKIAELARTMERAQAGDREGALGIVRTNEGRDLMARLQATIGAFDRTEEDLQSVRADRAAFRRTLLVAFIVVGLSTRRAWARVPDWV</sequence>
<dbReference type="Proteomes" id="UP001223420">
    <property type="component" value="Unassembled WGS sequence"/>
</dbReference>
<feature type="region of interest" description="Disordered" evidence="1">
    <location>
        <begin position="1"/>
        <end position="20"/>
    </location>
</feature>
<protein>
    <submittedName>
        <fullName evidence="3">CHASE3 domain sensor protein</fullName>
    </submittedName>
</protein>
<dbReference type="CDD" id="cd19410">
    <property type="entry name" value="HK9-like_sensor"/>
    <property type="match status" value="1"/>
</dbReference>
<dbReference type="AlphaFoldDB" id="A0AAJ1TV77"/>